<feature type="compositionally biased region" description="Basic and acidic residues" evidence="1">
    <location>
        <begin position="356"/>
        <end position="369"/>
    </location>
</feature>
<feature type="transmembrane region" description="Helical" evidence="2">
    <location>
        <begin position="20"/>
        <end position="42"/>
    </location>
</feature>
<dbReference type="Pfam" id="PF11309">
    <property type="entry name" value="DUF3112"/>
    <property type="match status" value="1"/>
</dbReference>
<dbReference type="STRING" id="1073089.A0A1L9RS24"/>
<reference evidence="4" key="1">
    <citation type="journal article" date="2017" name="Genome Biol.">
        <title>Comparative genomics reveals high biological diversity and specific adaptations in the industrially and medically important fungal genus Aspergillus.</title>
        <authorList>
            <person name="de Vries R.P."/>
            <person name="Riley R."/>
            <person name="Wiebenga A."/>
            <person name="Aguilar-Osorio G."/>
            <person name="Amillis S."/>
            <person name="Uchima C.A."/>
            <person name="Anderluh G."/>
            <person name="Asadollahi M."/>
            <person name="Askin M."/>
            <person name="Barry K."/>
            <person name="Battaglia E."/>
            <person name="Bayram O."/>
            <person name="Benocci T."/>
            <person name="Braus-Stromeyer S.A."/>
            <person name="Caldana C."/>
            <person name="Canovas D."/>
            <person name="Cerqueira G.C."/>
            <person name="Chen F."/>
            <person name="Chen W."/>
            <person name="Choi C."/>
            <person name="Clum A."/>
            <person name="Dos Santos R.A."/>
            <person name="Damasio A.R."/>
            <person name="Diallinas G."/>
            <person name="Emri T."/>
            <person name="Fekete E."/>
            <person name="Flipphi M."/>
            <person name="Freyberg S."/>
            <person name="Gallo A."/>
            <person name="Gournas C."/>
            <person name="Habgood R."/>
            <person name="Hainaut M."/>
            <person name="Harispe M.L."/>
            <person name="Henrissat B."/>
            <person name="Hilden K.S."/>
            <person name="Hope R."/>
            <person name="Hossain A."/>
            <person name="Karabika E."/>
            <person name="Karaffa L."/>
            <person name="Karanyi Z."/>
            <person name="Krasevec N."/>
            <person name="Kuo A."/>
            <person name="Kusch H."/>
            <person name="LaButti K."/>
            <person name="Lagendijk E.L."/>
            <person name="Lapidus A."/>
            <person name="Levasseur A."/>
            <person name="Lindquist E."/>
            <person name="Lipzen A."/>
            <person name="Logrieco A.F."/>
            <person name="MacCabe A."/>
            <person name="Maekelae M.R."/>
            <person name="Malavazi I."/>
            <person name="Melin P."/>
            <person name="Meyer V."/>
            <person name="Mielnichuk N."/>
            <person name="Miskei M."/>
            <person name="Molnar A.P."/>
            <person name="Mule G."/>
            <person name="Ngan C.Y."/>
            <person name="Orejas M."/>
            <person name="Orosz E."/>
            <person name="Ouedraogo J.P."/>
            <person name="Overkamp K.M."/>
            <person name="Park H.-S."/>
            <person name="Perrone G."/>
            <person name="Piumi F."/>
            <person name="Punt P.J."/>
            <person name="Ram A.F."/>
            <person name="Ramon A."/>
            <person name="Rauscher S."/>
            <person name="Record E."/>
            <person name="Riano-Pachon D.M."/>
            <person name="Robert V."/>
            <person name="Roehrig J."/>
            <person name="Ruller R."/>
            <person name="Salamov A."/>
            <person name="Salih N.S."/>
            <person name="Samson R.A."/>
            <person name="Sandor E."/>
            <person name="Sanguinetti M."/>
            <person name="Schuetze T."/>
            <person name="Sepcic K."/>
            <person name="Shelest E."/>
            <person name="Sherlock G."/>
            <person name="Sophianopoulou V."/>
            <person name="Squina F.M."/>
            <person name="Sun H."/>
            <person name="Susca A."/>
            <person name="Todd R.B."/>
            <person name="Tsang A."/>
            <person name="Unkles S.E."/>
            <person name="van de Wiele N."/>
            <person name="van Rossen-Uffink D."/>
            <person name="Oliveira J.V."/>
            <person name="Vesth T.C."/>
            <person name="Visser J."/>
            <person name="Yu J.-H."/>
            <person name="Zhou M."/>
            <person name="Andersen M.R."/>
            <person name="Archer D.B."/>
            <person name="Baker S.E."/>
            <person name="Benoit I."/>
            <person name="Brakhage A.A."/>
            <person name="Braus G.H."/>
            <person name="Fischer R."/>
            <person name="Frisvad J.C."/>
            <person name="Goldman G.H."/>
            <person name="Houbraken J."/>
            <person name="Oakley B."/>
            <person name="Pocsi I."/>
            <person name="Scazzocchio C."/>
            <person name="Seiboth B."/>
            <person name="vanKuyk P.A."/>
            <person name="Wortman J."/>
            <person name="Dyer P.S."/>
            <person name="Grigoriev I.V."/>
        </authorList>
    </citation>
    <scope>NUCLEOTIDE SEQUENCE [LARGE SCALE GENOMIC DNA]</scope>
    <source>
        <strain evidence="4">DTO 134E9</strain>
    </source>
</reference>
<organism evidence="3 4">
    <name type="scientific">Aspergillus wentii DTO 134E9</name>
    <dbReference type="NCBI Taxonomy" id="1073089"/>
    <lineage>
        <taxon>Eukaryota</taxon>
        <taxon>Fungi</taxon>
        <taxon>Dikarya</taxon>
        <taxon>Ascomycota</taxon>
        <taxon>Pezizomycotina</taxon>
        <taxon>Eurotiomycetes</taxon>
        <taxon>Eurotiomycetidae</taxon>
        <taxon>Eurotiales</taxon>
        <taxon>Aspergillaceae</taxon>
        <taxon>Aspergillus</taxon>
        <taxon>Aspergillus subgen. Cremei</taxon>
    </lineage>
</organism>
<evidence type="ECO:0000256" key="2">
    <source>
        <dbReference type="SAM" id="Phobius"/>
    </source>
</evidence>
<dbReference type="Proteomes" id="UP000184383">
    <property type="component" value="Unassembled WGS sequence"/>
</dbReference>
<evidence type="ECO:0000313" key="4">
    <source>
        <dbReference type="Proteomes" id="UP000184383"/>
    </source>
</evidence>
<feature type="transmembrane region" description="Helical" evidence="2">
    <location>
        <begin position="87"/>
        <end position="107"/>
    </location>
</feature>
<keyword evidence="2" id="KW-1133">Transmembrane helix</keyword>
<evidence type="ECO:0000256" key="1">
    <source>
        <dbReference type="SAM" id="MobiDB-lite"/>
    </source>
</evidence>
<feature type="transmembrane region" description="Helical" evidence="2">
    <location>
        <begin position="127"/>
        <end position="146"/>
    </location>
</feature>
<feature type="compositionally biased region" description="Polar residues" evidence="1">
    <location>
        <begin position="291"/>
        <end position="300"/>
    </location>
</feature>
<feature type="compositionally biased region" description="Basic and acidic residues" evidence="1">
    <location>
        <begin position="302"/>
        <end position="313"/>
    </location>
</feature>
<dbReference type="VEuPathDB" id="FungiDB:ASPWEDRAFT_39446"/>
<sequence>MGGPYRPKEALVGGVPTVKVDIPICAVFLALFVGGAVSHMGLFRHNMMRKHKFIPSAVTFGFCMSRISANSVRIAWACHPENLQLGIAAQIFVAAGVVLLFILNLLYSQRMLRAAHPHVGWTRPVSLAFKLLYLLIILTIAMAIVVTVQSSYSLNNNTHRIDRDVLLYVSTFFAVVTFLPLLIVPTVLICPRRNERVEKFGKGSWRAKAAIICLVAVLLCLGASFRAATVWEPPRPAGDPAWYHSKAAFYVFNFTLEIIVVYIYLFVRMDLRFHVPNGSSKVRHYRGNFQDLATEQPESSPTDEKQEDRKEGENVEQEVEVNRDLESSGVSLSEVPITSQKEQPGKTVDSLPSSQEPEHSAEQITEIRE</sequence>
<dbReference type="PANTHER" id="PTHR35184">
    <property type="entry name" value="YALI0C10208P"/>
    <property type="match status" value="1"/>
</dbReference>
<feature type="transmembrane region" description="Helical" evidence="2">
    <location>
        <begin position="166"/>
        <end position="188"/>
    </location>
</feature>
<feature type="transmembrane region" description="Helical" evidence="2">
    <location>
        <begin position="247"/>
        <end position="267"/>
    </location>
</feature>
<gene>
    <name evidence="3" type="ORF">ASPWEDRAFT_39446</name>
</gene>
<dbReference type="InterPro" id="IPR021460">
    <property type="entry name" value="DUF3112"/>
</dbReference>
<feature type="transmembrane region" description="Helical" evidence="2">
    <location>
        <begin position="209"/>
        <end position="227"/>
    </location>
</feature>
<dbReference type="OrthoDB" id="3357002at2759"/>
<accession>A0A1L9RS24</accession>
<dbReference type="PANTHER" id="PTHR35184:SF1">
    <property type="entry name" value="INTEGRAL MEMBRANE PROTEIN"/>
    <property type="match status" value="1"/>
</dbReference>
<proteinExistence type="predicted"/>
<keyword evidence="2" id="KW-0812">Transmembrane</keyword>
<protein>
    <submittedName>
        <fullName evidence="3">Uncharacterized protein</fullName>
    </submittedName>
</protein>
<dbReference type="EMBL" id="KV878211">
    <property type="protein sequence ID" value="OJJ37709.1"/>
    <property type="molecule type" value="Genomic_DNA"/>
</dbReference>
<dbReference type="RefSeq" id="XP_040691385.1">
    <property type="nucleotide sequence ID" value="XM_040835093.1"/>
</dbReference>
<keyword evidence="2" id="KW-0472">Membrane</keyword>
<feature type="transmembrane region" description="Helical" evidence="2">
    <location>
        <begin position="54"/>
        <end position="75"/>
    </location>
</feature>
<name>A0A1L9RS24_ASPWE</name>
<dbReference type="GeneID" id="63750941"/>
<dbReference type="AlphaFoldDB" id="A0A1L9RS24"/>
<feature type="region of interest" description="Disordered" evidence="1">
    <location>
        <begin position="291"/>
        <end position="369"/>
    </location>
</feature>
<feature type="compositionally biased region" description="Polar residues" evidence="1">
    <location>
        <begin position="328"/>
        <end position="342"/>
    </location>
</feature>
<keyword evidence="4" id="KW-1185">Reference proteome</keyword>
<evidence type="ECO:0000313" key="3">
    <source>
        <dbReference type="EMBL" id="OJJ37709.1"/>
    </source>
</evidence>